<proteinExistence type="predicted"/>
<sequence>MISQGRALTPGVSDTSAPYKAAREEWTSCGQAKRQMVPGRSHDGVQCDVCRAGGPRESVNPRSWHSSVLGEATMTKYDSGERLGAKLQEFVRAANGELPIVEAAFRRVLDKLQNSQYMMSTAFLRHPNFGGGGGDKHTAVVEQFAETIAECVSKAEERVSLTGDALRLAAQEYSRADDGARTELQKLMRNDYTMNKANERRDIPNIELPL</sequence>
<accession>A0ABQ4E935</accession>
<reference evidence="1 2" key="1">
    <citation type="submission" date="2021-01" db="EMBL/GenBank/DDBJ databases">
        <title>Whole genome shotgun sequence of Plantactinospora endophytica NBRC 110450.</title>
        <authorList>
            <person name="Komaki H."/>
            <person name="Tamura T."/>
        </authorList>
    </citation>
    <scope>NUCLEOTIDE SEQUENCE [LARGE SCALE GENOMIC DNA]</scope>
    <source>
        <strain evidence="1 2">NBRC 110450</strain>
    </source>
</reference>
<evidence type="ECO:0000313" key="2">
    <source>
        <dbReference type="Proteomes" id="UP000646749"/>
    </source>
</evidence>
<gene>
    <name evidence="1" type="ORF">Pen02_61740</name>
</gene>
<comment type="caution">
    <text evidence="1">The sequence shown here is derived from an EMBL/GenBank/DDBJ whole genome shotgun (WGS) entry which is preliminary data.</text>
</comment>
<keyword evidence="2" id="KW-1185">Reference proteome</keyword>
<name>A0ABQ4E935_9ACTN</name>
<evidence type="ECO:0000313" key="1">
    <source>
        <dbReference type="EMBL" id="GIG91238.1"/>
    </source>
</evidence>
<protein>
    <submittedName>
        <fullName evidence="1">Uncharacterized protein</fullName>
    </submittedName>
</protein>
<dbReference type="EMBL" id="BONW01000035">
    <property type="protein sequence ID" value="GIG91238.1"/>
    <property type="molecule type" value="Genomic_DNA"/>
</dbReference>
<organism evidence="1 2">
    <name type="scientific">Plantactinospora endophytica</name>
    <dbReference type="NCBI Taxonomy" id="673535"/>
    <lineage>
        <taxon>Bacteria</taxon>
        <taxon>Bacillati</taxon>
        <taxon>Actinomycetota</taxon>
        <taxon>Actinomycetes</taxon>
        <taxon>Micromonosporales</taxon>
        <taxon>Micromonosporaceae</taxon>
        <taxon>Plantactinospora</taxon>
    </lineage>
</organism>
<dbReference type="Proteomes" id="UP000646749">
    <property type="component" value="Unassembled WGS sequence"/>
</dbReference>